<dbReference type="InterPro" id="IPR011990">
    <property type="entry name" value="TPR-like_helical_dom_sf"/>
</dbReference>
<organism evidence="7 8">
    <name type="scientific">Trifolium subterraneum</name>
    <name type="common">Subterranean clover</name>
    <dbReference type="NCBI Taxonomy" id="3900"/>
    <lineage>
        <taxon>Eukaryota</taxon>
        <taxon>Viridiplantae</taxon>
        <taxon>Streptophyta</taxon>
        <taxon>Embryophyta</taxon>
        <taxon>Tracheophyta</taxon>
        <taxon>Spermatophyta</taxon>
        <taxon>Magnoliopsida</taxon>
        <taxon>eudicotyledons</taxon>
        <taxon>Gunneridae</taxon>
        <taxon>Pentapetalae</taxon>
        <taxon>rosids</taxon>
        <taxon>fabids</taxon>
        <taxon>Fabales</taxon>
        <taxon>Fabaceae</taxon>
        <taxon>Papilionoideae</taxon>
        <taxon>50 kb inversion clade</taxon>
        <taxon>NPAAA clade</taxon>
        <taxon>Hologalegina</taxon>
        <taxon>IRL clade</taxon>
        <taxon>Trifolieae</taxon>
        <taxon>Trifolium</taxon>
    </lineage>
</organism>
<dbReference type="InterPro" id="IPR046357">
    <property type="entry name" value="PPIase_dom_sf"/>
</dbReference>
<dbReference type="EC" id="5.2.1.8" evidence="3"/>
<dbReference type="PANTHER" id="PTHR46512:SF8">
    <property type="entry name" value="PEPTIDYLPROLYL ISOMERASE"/>
    <property type="match status" value="1"/>
</dbReference>
<evidence type="ECO:0000256" key="1">
    <source>
        <dbReference type="ARBA" id="ARBA00022737"/>
    </source>
</evidence>
<dbReference type="InterPro" id="IPR019734">
    <property type="entry name" value="TPR_rpt"/>
</dbReference>
<dbReference type="GO" id="GO:0003755">
    <property type="term" value="F:peptidyl-prolyl cis-trans isomerase activity"/>
    <property type="evidence" value="ECO:0007669"/>
    <property type="project" value="UniProtKB-KW"/>
</dbReference>
<dbReference type="PANTHER" id="PTHR46512">
    <property type="entry name" value="PEPTIDYLPROLYL ISOMERASE"/>
    <property type="match status" value="1"/>
</dbReference>
<evidence type="ECO:0000256" key="4">
    <source>
        <dbReference type="PROSITE-ProRule" id="PRU00339"/>
    </source>
</evidence>
<dbReference type="SUPFAM" id="SSF54534">
    <property type="entry name" value="FKBP-like"/>
    <property type="match status" value="3"/>
</dbReference>
<feature type="region of interest" description="Disordered" evidence="5">
    <location>
        <begin position="1"/>
        <end position="31"/>
    </location>
</feature>
<keyword evidence="8" id="KW-1185">Reference proteome</keyword>
<feature type="domain" description="PPIase FKBP-type" evidence="6">
    <location>
        <begin position="167"/>
        <end position="252"/>
    </location>
</feature>
<keyword evidence="1" id="KW-0677">Repeat</keyword>
<feature type="domain" description="PPIase FKBP-type" evidence="6">
    <location>
        <begin position="283"/>
        <end position="375"/>
    </location>
</feature>
<name>A0A2Z6NJ00_TRISU</name>
<dbReference type="Proteomes" id="UP000242715">
    <property type="component" value="Unassembled WGS sequence"/>
</dbReference>
<sequence>MAIVNQQAQHEEFAPQKKKKPPTEDEKRKEKIVAGSLMKALMRPGAGDSGPSDGDQVIYHCTVRTLDGVVVESTRSEHGGKGIPIRHVLGKSKMLLGLLEGIPSMLKGEVAMFKVKPQLHYNEDDCPISAPDGFPKDDELHFEIELLEFFKAKVVREGQGWECPREPYEVKAWISAKTVTGKLIMSHTEGEPYFFTFGKSEVPKGLEMGIGTMVREEKAVIYVTSQYLTESPLMPVTEDSEVQFEVELVHFIQVRDVLGDGRLIKRRIRDGKGDFPMDCPLHDSLLHVHYKGTVLNEEKKVFYDTRVDNNGQPLDFCSGEGLVPEGFELCVRLMLPGEMALVTCPPDYAYDKFPRPSNVPEGAHIQWEIELLSFEMPKDWTGMDFKSIMNEAENIRNTVLREFNHVNPQDDDEGKVFADTRNLLHLNVAATYLKLGECRKSIDTCNKVLEANPAHVKGLYRRGMAYMGNGDFEEARTDFKMMMKVDKSTESDATAALLKLKQKEQEVEKKARKQFKGLFDKKPGEIAEVKANEDEGQVTSESQKDGAVQGDSSDETNSEDSHEAAPLIAERRGWFSYFWPTGSRIFSSLGLQRCTIL</sequence>
<dbReference type="SMART" id="SM00028">
    <property type="entry name" value="TPR"/>
    <property type="match status" value="2"/>
</dbReference>
<dbReference type="Gene3D" id="3.10.50.40">
    <property type="match status" value="3"/>
</dbReference>
<dbReference type="InterPro" id="IPR001179">
    <property type="entry name" value="PPIase_FKBP_dom"/>
</dbReference>
<feature type="repeat" description="TPR" evidence="4">
    <location>
        <begin position="456"/>
        <end position="489"/>
    </location>
</feature>
<dbReference type="PROSITE" id="PS50005">
    <property type="entry name" value="TPR"/>
    <property type="match status" value="1"/>
</dbReference>
<evidence type="ECO:0000256" key="5">
    <source>
        <dbReference type="SAM" id="MobiDB-lite"/>
    </source>
</evidence>
<dbReference type="Pfam" id="PF00254">
    <property type="entry name" value="FKBP_C"/>
    <property type="match status" value="3"/>
</dbReference>
<keyword evidence="3" id="KW-0697">Rotamase</keyword>
<dbReference type="InterPro" id="IPR050754">
    <property type="entry name" value="FKBP4/5/8-like"/>
</dbReference>
<dbReference type="OrthoDB" id="1902587at2759"/>
<dbReference type="FunFam" id="3.10.50.40:FF:000039">
    <property type="entry name" value="Peptidylprolyl isomerase"/>
    <property type="match status" value="1"/>
</dbReference>
<feature type="domain" description="PPIase FKBP-type" evidence="6">
    <location>
        <begin position="54"/>
        <end position="150"/>
    </location>
</feature>
<keyword evidence="2 4" id="KW-0802">TPR repeat</keyword>
<proteinExistence type="predicted"/>
<dbReference type="FunFam" id="3.10.50.40:FF:000029">
    <property type="entry name" value="Peptidylprolyl isomerase"/>
    <property type="match status" value="1"/>
</dbReference>
<protein>
    <recommendedName>
        <fullName evidence="3">peptidylprolyl isomerase</fullName>
        <ecNumber evidence="3">5.2.1.8</ecNumber>
    </recommendedName>
</protein>
<evidence type="ECO:0000256" key="2">
    <source>
        <dbReference type="ARBA" id="ARBA00022803"/>
    </source>
</evidence>
<gene>
    <name evidence="7" type="ORF">TSUD_264430</name>
</gene>
<reference evidence="8" key="1">
    <citation type="journal article" date="2017" name="Front. Plant Sci.">
        <title>Climate Clever Clovers: New Paradigm to Reduce the Environmental Footprint of Ruminants by Breeding Low Methanogenic Forages Utilizing Haplotype Variation.</title>
        <authorList>
            <person name="Kaur P."/>
            <person name="Appels R."/>
            <person name="Bayer P.E."/>
            <person name="Keeble-Gagnere G."/>
            <person name="Wang J."/>
            <person name="Hirakawa H."/>
            <person name="Shirasawa K."/>
            <person name="Vercoe P."/>
            <person name="Stefanova K."/>
            <person name="Durmic Z."/>
            <person name="Nichols P."/>
            <person name="Revell C."/>
            <person name="Isobe S.N."/>
            <person name="Edwards D."/>
            <person name="Erskine W."/>
        </authorList>
    </citation>
    <scope>NUCLEOTIDE SEQUENCE [LARGE SCALE GENOMIC DNA]</scope>
    <source>
        <strain evidence="8">cv. Daliak</strain>
    </source>
</reference>
<evidence type="ECO:0000313" key="8">
    <source>
        <dbReference type="Proteomes" id="UP000242715"/>
    </source>
</evidence>
<feature type="compositionally biased region" description="Basic and acidic residues" evidence="5">
    <location>
        <begin position="9"/>
        <end position="31"/>
    </location>
</feature>
<evidence type="ECO:0000313" key="7">
    <source>
        <dbReference type="EMBL" id="GAU29707.1"/>
    </source>
</evidence>
<dbReference type="FunFam" id="3.10.50.40:FF:000052">
    <property type="entry name" value="Peptidylprolyl isomerase"/>
    <property type="match status" value="1"/>
</dbReference>
<evidence type="ECO:0000259" key="6">
    <source>
        <dbReference type="PROSITE" id="PS50059"/>
    </source>
</evidence>
<dbReference type="EMBL" id="DF973403">
    <property type="protein sequence ID" value="GAU29707.1"/>
    <property type="molecule type" value="Genomic_DNA"/>
</dbReference>
<dbReference type="PROSITE" id="PS50059">
    <property type="entry name" value="FKBP_PPIASE"/>
    <property type="match status" value="3"/>
</dbReference>
<feature type="region of interest" description="Disordered" evidence="5">
    <location>
        <begin position="527"/>
        <end position="564"/>
    </location>
</feature>
<comment type="catalytic activity">
    <reaction evidence="3">
        <text>[protein]-peptidylproline (omega=180) = [protein]-peptidylproline (omega=0)</text>
        <dbReference type="Rhea" id="RHEA:16237"/>
        <dbReference type="Rhea" id="RHEA-COMP:10747"/>
        <dbReference type="Rhea" id="RHEA-COMP:10748"/>
        <dbReference type="ChEBI" id="CHEBI:83833"/>
        <dbReference type="ChEBI" id="CHEBI:83834"/>
        <dbReference type="EC" id="5.2.1.8"/>
    </reaction>
</comment>
<accession>A0A2Z6NJ00</accession>
<dbReference type="AlphaFoldDB" id="A0A2Z6NJ00"/>
<keyword evidence="3" id="KW-0413">Isomerase</keyword>
<evidence type="ECO:0000256" key="3">
    <source>
        <dbReference type="PROSITE-ProRule" id="PRU00277"/>
    </source>
</evidence>
<dbReference type="SUPFAM" id="SSF48452">
    <property type="entry name" value="TPR-like"/>
    <property type="match status" value="1"/>
</dbReference>
<dbReference type="Gene3D" id="1.25.40.10">
    <property type="entry name" value="Tetratricopeptide repeat domain"/>
    <property type="match status" value="1"/>
</dbReference>